<evidence type="ECO:0000256" key="1">
    <source>
        <dbReference type="ARBA" id="ARBA00001974"/>
    </source>
</evidence>
<name>A0A2S6I973_9BACT</name>
<keyword evidence="6" id="KW-0560">Oxidoreductase</keyword>
<organism evidence="8 9">
    <name type="scientific">Neolewinella xylanilytica</name>
    <dbReference type="NCBI Taxonomy" id="1514080"/>
    <lineage>
        <taxon>Bacteria</taxon>
        <taxon>Pseudomonadati</taxon>
        <taxon>Bacteroidota</taxon>
        <taxon>Saprospiria</taxon>
        <taxon>Saprospirales</taxon>
        <taxon>Lewinellaceae</taxon>
        <taxon>Neolewinella</taxon>
    </lineage>
</organism>
<dbReference type="PANTHER" id="PTHR43872:SF1">
    <property type="entry name" value="MONOOXYGENASE, PUTATIVE (AFU_ORTHOLOGUE AFUA_8G02570)-RELATED"/>
    <property type="match status" value="1"/>
</dbReference>
<evidence type="ECO:0000313" key="8">
    <source>
        <dbReference type="EMBL" id="PPK88050.1"/>
    </source>
</evidence>
<keyword evidence="4" id="KW-0274">FAD</keyword>
<keyword evidence="5" id="KW-0521">NADP</keyword>
<dbReference type="AlphaFoldDB" id="A0A2S6I973"/>
<evidence type="ECO:0000256" key="7">
    <source>
        <dbReference type="ARBA" id="ARBA00023033"/>
    </source>
</evidence>
<keyword evidence="3" id="KW-0285">Flavoprotein</keyword>
<comment type="cofactor">
    <cofactor evidence="1">
        <name>FAD</name>
        <dbReference type="ChEBI" id="CHEBI:57692"/>
    </cofactor>
</comment>
<dbReference type="Gene3D" id="3.50.50.60">
    <property type="entry name" value="FAD/NAD(P)-binding domain"/>
    <property type="match status" value="2"/>
</dbReference>
<protein>
    <submittedName>
        <fullName evidence="8">Cyclohexanone monooxygenase</fullName>
    </submittedName>
</protein>
<evidence type="ECO:0000256" key="2">
    <source>
        <dbReference type="ARBA" id="ARBA00010139"/>
    </source>
</evidence>
<dbReference type="Pfam" id="PF13738">
    <property type="entry name" value="Pyr_redox_3"/>
    <property type="match status" value="1"/>
</dbReference>
<dbReference type="SUPFAM" id="SSF51905">
    <property type="entry name" value="FAD/NAD(P)-binding domain"/>
    <property type="match status" value="1"/>
</dbReference>
<evidence type="ECO:0000256" key="6">
    <source>
        <dbReference type="ARBA" id="ARBA00023002"/>
    </source>
</evidence>
<dbReference type="FunFam" id="3.50.50.60:FF:000228">
    <property type="entry name" value="FAD-containing monooxygenase EthA"/>
    <property type="match status" value="1"/>
</dbReference>
<dbReference type="InterPro" id="IPR051820">
    <property type="entry name" value="FAD-binding_MO"/>
</dbReference>
<evidence type="ECO:0000256" key="3">
    <source>
        <dbReference type="ARBA" id="ARBA00022630"/>
    </source>
</evidence>
<keyword evidence="7 8" id="KW-0503">Monooxygenase</keyword>
<sequence length="499" mass="55940">MPLPPETHDVTIVGAGLAGIGTAYWLQKKCPQKSFTILEARDNMGGTWDLFRYPGIRSDSDMFTFGYRFQPWQEPKSLSSGAQILDYLRDTAGQHGIDDKIRYGHRVTAADWKGDKAEWTLTIDREGEEIQLRTRFLYLCTGYYSYEEAHRPQFPGEESFAGRIVHPQFWPDDLDYTDQRVVVVGSGATAVTLVPALAERAAHVTMLQRSPTHIMTLPNRSALYVGLKKVLPQRWAYRLTRWVNLGGGMLLYGLSRAFPKRIADFIRKGVARQVGPEIDVDQHFRPSYDPWDQRLCLVPDGDLFRALREKQARVLTDAIDRFTNRGLLLASGKEVPADLVVLATGLKVNLLGGAAISLNGRRVRSADIMLYKGMLPSGLPNVAIAFGYTNASWTLKTDLTANYVCKLLNYLDRKGYATVVPKRETDVAEEPFLDFSAGYIKRAADVMPKQGSRRPWRVYQNYAMDALITRFGRIDDGVLELGRRSAGTTPANEPDAGPV</sequence>
<evidence type="ECO:0000313" key="9">
    <source>
        <dbReference type="Proteomes" id="UP000237662"/>
    </source>
</evidence>
<dbReference type="GO" id="GO:0004497">
    <property type="term" value="F:monooxygenase activity"/>
    <property type="evidence" value="ECO:0007669"/>
    <property type="project" value="UniProtKB-KW"/>
</dbReference>
<gene>
    <name evidence="8" type="ORF">CLV84_1013</name>
</gene>
<dbReference type="Proteomes" id="UP000237662">
    <property type="component" value="Unassembled WGS sequence"/>
</dbReference>
<evidence type="ECO:0000256" key="4">
    <source>
        <dbReference type="ARBA" id="ARBA00022827"/>
    </source>
</evidence>
<keyword evidence="9" id="KW-1185">Reference proteome</keyword>
<dbReference type="PANTHER" id="PTHR43872">
    <property type="entry name" value="MONOOXYGENASE, PUTATIVE (AFU_ORTHOLOGUE AFUA_8G02570)-RELATED"/>
    <property type="match status" value="1"/>
</dbReference>
<evidence type="ECO:0000256" key="5">
    <source>
        <dbReference type="ARBA" id="ARBA00022857"/>
    </source>
</evidence>
<dbReference type="EMBL" id="PTJC01000005">
    <property type="protein sequence ID" value="PPK88050.1"/>
    <property type="molecule type" value="Genomic_DNA"/>
</dbReference>
<accession>A0A2S6I973</accession>
<dbReference type="RefSeq" id="WP_104418622.1">
    <property type="nucleotide sequence ID" value="NZ_PTJC01000005.1"/>
</dbReference>
<dbReference type="InterPro" id="IPR036188">
    <property type="entry name" value="FAD/NAD-bd_sf"/>
</dbReference>
<proteinExistence type="inferred from homology"/>
<reference evidence="8 9" key="1">
    <citation type="submission" date="2018-02" db="EMBL/GenBank/DDBJ databases">
        <title>Genomic Encyclopedia of Archaeal and Bacterial Type Strains, Phase II (KMG-II): from individual species to whole genera.</title>
        <authorList>
            <person name="Goeker M."/>
        </authorList>
    </citation>
    <scope>NUCLEOTIDE SEQUENCE [LARGE SCALE GENOMIC DNA]</scope>
    <source>
        <strain evidence="8 9">DSM 29526</strain>
    </source>
</reference>
<comment type="caution">
    <text evidence="8">The sequence shown here is derived from an EMBL/GenBank/DDBJ whole genome shotgun (WGS) entry which is preliminary data.</text>
</comment>
<dbReference type="OrthoDB" id="9778740at2"/>
<comment type="similarity">
    <text evidence="2">Belongs to the FAD-binding monooxygenase family.</text>
</comment>